<keyword evidence="5 12" id="KW-0349">Heme</keyword>
<feature type="transmembrane region" description="Helical" evidence="12">
    <location>
        <begin position="112"/>
        <end position="137"/>
    </location>
</feature>
<evidence type="ECO:0000256" key="4">
    <source>
        <dbReference type="ARBA" id="ARBA00022475"/>
    </source>
</evidence>
<feature type="transmembrane region" description="Helical" evidence="12">
    <location>
        <begin position="238"/>
        <end position="256"/>
    </location>
</feature>
<dbReference type="STRING" id="229203.SAMN05444338_107116"/>
<dbReference type="AlphaFoldDB" id="A0A1H2Z8U4"/>
<evidence type="ECO:0000256" key="3">
    <source>
        <dbReference type="ARBA" id="ARBA00022448"/>
    </source>
</evidence>
<keyword evidence="14" id="KW-1185">Reference proteome</keyword>
<dbReference type="GO" id="GO:0005886">
    <property type="term" value="C:plasma membrane"/>
    <property type="evidence" value="ECO:0007669"/>
    <property type="project" value="UniProtKB-SubCell"/>
</dbReference>
<dbReference type="Proteomes" id="UP000198569">
    <property type="component" value="Unassembled WGS sequence"/>
</dbReference>
<feature type="transmembrane region" description="Helical" evidence="12">
    <location>
        <begin position="209"/>
        <end position="229"/>
    </location>
</feature>
<dbReference type="GO" id="GO:0016682">
    <property type="term" value="F:oxidoreductase activity, acting on diphenols and related substances as donors, oxygen as acceptor"/>
    <property type="evidence" value="ECO:0007669"/>
    <property type="project" value="TreeGrafter"/>
</dbReference>
<comment type="subcellular location">
    <subcellularLocation>
        <location evidence="1">Cell membrane</location>
        <topology evidence="1">Multi-pass membrane protein</topology>
    </subcellularLocation>
</comment>
<keyword evidence="4 12" id="KW-1003">Cell membrane</keyword>
<dbReference type="PIRSF" id="PIRSF006446">
    <property type="entry name" value="Cyt_quinol_oxidase_1"/>
    <property type="match status" value="1"/>
</dbReference>
<dbReference type="EMBL" id="FNMV01000007">
    <property type="protein sequence ID" value="SDX13830.1"/>
    <property type="molecule type" value="Genomic_DNA"/>
</dbReference>
<keyword evidence="9 12" id="KW-1133">Transmembrane helix</keyword>
<name>A0A1H2Z8U4_9FLAO</name>
<evidence type="ECO:0000313" key="14">
    <source>
        <dbReference type="Proteomes" id="UP000198569"/>
    </source>
</evidence>
<evidence type="ECO:0000256" key="6">
    <source>
        <dbReference type="ARBA" id="ARBA00022692"/>
    </source>
</evidence>
<keyword evidence="11 12" id="KW-0472">Membrane</keyword>
<sequence>MGAELVKLVKFTGSFTKNYSSMEEMLFYDRIQFAFTITFHYLFPQLTMGLSLIIVYFKWKFLKTDDIQYNKATHFWMRIFALNFAMGVVTGIPMEFQFGTNWAKFSELTGGIIGQTLAMEGMFSFFLESSFLGMFLFGEKILGHKWHFVTGLLICLGSWASGFLIIATHSWMQNPVGYEILANGQFVLNNFGALFTNPWLWPSYLHNQAASMVTSSFVVSGIGAFYILSKRSESYGKLFLKTGIIFGLVSSIIVAVPTGDLLAKNVVKYQPVTFAAMEGIFHTEQKGAEIVLIGQPDVKDKKLDNKIAVPNVLSFLTYGSWDKAVQGLDQFEEERHPTNISGLYYAYHIMVGLGTVFIGLMAAAVFQLIRKKLFVTKWILWSLLFMLPFPYIANTTGWYTAELGRQPWLVYNLLRTSAGASPTVSSGNTLFTLLGFVGLYLLLGLLFLLLIGKIIKNGPETVKK</sequence>
<evidence type="ECO:0000256" key="1">
    <source>
        <dbReference type="ARBA" id="ARBA00004651"/>
    </source>
</evidence>
<dbReference type="PANTHER" id="PTHR30365">
    <property type="entry name" value="CYTOCHROME D UBIQUINOL OXIDASE"/>
    <property type="match status" value="1"/>
</dbReference>
<evidence type="ECO:0000256" key="8">
    <source>
        <dbReference type="ARBA" id="ARBA00022982"/>
    </source>
</evidence>
<feature type="transmembrane region" description="Helical" evidence="12">
    <location>
        <begin position="430"/>
        <end position="455"/>
    </location>
</feature>
<evidence type="ECO:0000256" key="2">
    <source>
        <dbReference type="ARBA" id="ARBA00009819"/>
    </source>
</evidence>
<dbReference type="PANTHER" id="PTHR30365:SF14">
    <property type="entry name" value="CYTOCHROME BD MENAQUINOL OXIDASE SUBUNIT I-RELATED"/>
    <property type="match status" value="1"/>
</dbReference>
<accession>A0A1H2Z8U4</accession>
<evidence type="ECO:0000256" key="9">
    <source>
        <dbReference type="ARBA" id="ARBA00022989"/>
    </source>
</evidence>
<organism evidence="13 14">
    <name type="scientific">Flavobacterium degerlachei</name>
    <dbReference type="NCBI Taxonomy" id="229203"/>
    <lineage>
        <taxon>Bacteria</taxon>
        <taxon>Pseudomonadati</taxon>
        <taxon>Bacteroidota</taxon>
        <taxon>Flavobacteriia</taxon>
        <taxon>Flavobacteriales</taxon>
        <taxon>Flavobacteriaceae</taxon>
        <taxon>Flavobacterium</taxon>
    </lineage>
</organism>
<dbReference type="GO" id="GO:0019646">
    <property type="term" value="P:aerobic electron transport chain"/>
    <property type="evidence" value="ECO:0007669"/>
    <property type="project" value="InterPro"/>
</dbReference>
<feature type="transmembrane region" description="Helical" evidence="12">
    <location>
        <begin position="345"/>
        <end position="366"/>
    </location>
</feature>
<dbReference type="InterPro" id="IPR002585">
    <property type="entry name" value="Cyt-d_ubiquinol_oxidase_su_1"/>
</dbReference>
<keyword evidence="7 12" id="KW-0479">Metal-binding</keyword>
<dbReference type="GO" id="GO:0046872">
    <property type="term" value="F:metal ion binding"/>
    <property type="evidence" value="ECO:0007669"/>
    <property type="project" value="UniProtKB-UniRule"/>
</dbReference>
<gene>
    <name evidence="13" type="ORF">SAMN05444338_107116</name>
</gene>
<evidence type="ECO:0000256" key="11">
    <source>
        <dbReference type="ARBA" id="ARBA00023136"/>
    </source>
</evidence>
<keyword evidence="10 12" id="KW-0408">Iron</keyword>
<keyword evidence="8 12" id="KW-0249">Electron transport</keyword>
<keyword evidence="6 12" id="KW-0812">Transmembrane</keyword>
<evidence type="ECO:0000313" key="13">
    <source>
        <dbReference type="EMBL" id="SDX13830.1"/>
    </source>
</evidence>
<feature type="transmembrane region" description="Helical" evidence="12">
    <location>
        <begin position="378"/>
        <end position="401"/>
    </location>
</feature>
<feature type="transmembrane region" description="Helical" evidence="12">
    <location>
        <begin position="31"/>
        <end position="55"/>
    </location>
</feature>
<evidence type="ECO:0000256" key="7">
    <source>
        <dbReference type="ARBA" id="ARBA00022723"/>
    </source>
</evidence>
<dbReference type="GO" id="GO:0070069">
    <property type="term" value="C:cytochrome complex"/>
    <property type="evidence" value="ECO:0007669"/>
    <property type="project" value="UniProtKB-UniRule"/>
</dbReference>
<evidence type="ECO:0000256" key="12">
    <source>
        <dbReference type="PIRNR" id="PIRNR006446"/>
    </source>
</evidence>
<proteinExistence type="inferred from homology"/>
<dbReference type="Pfam" id="PF01654">
    <property type="entry name" value="Cyt_bd_oxida_I"/>
    <property type="match status" value="1"/>
</dbReference>
<feature type="transmembrane region" description="Helical" evidence="12">
    <location>
        <begin position="149"/>
        <end position="172"/>
    </location>
</feature>
<feature type="transmembrane region" description="Helical" evidence="12">
    <location>
        <begin position="75"/>
        <end position="92"/>
    </location>
</feature>
<evidence type="ECO:0000256" key="5">
    <source>
        <dbReference type="ARBA" id="ARBA00022617"/>
    </source>
</evidence>
<reference evidence="14" key="1">
    <citation type="submission" date="2016-10" db="EMBL/GenBank/DDBJ databases">
        <authorList>
            <person name="Varghese N."/>
            <person name="Submissions S."/>
        </authorList>
    </citation>
    <scope>NUCLEOTIDE SEQUENCE [LARGE SCALE GENOMIC DNA]</scope>
    <source>
        <strain evidence="14">DSM 15718</strain>
    </source>
</reference>
<dbReference type="GO" id="GO:0020037">
    <property type="term" value="F:heme binding"/>
    <property type="evidence" value="ECO:0007669"/>
    <property type="project" value="TreeGrafter"/>
</dbReference>
<keyword evidence="3 12" id="KW-0813">Transport</keyword>
<dbReference type="GO" id="GO:0009055">
    <property type="term" value="F:electron transfer activity"/>
    <property type="evidence" value="ECO:0007669"/>
    <property type="project" value="UniProtKB-UniRule"/>
</dbReference>
<protein>
    <submittedName>
        <fullName evidence="13">Cytochrome bd-I ubiquinol oxidase subunit 1 apoprotein</fullName>
    </submittedName>
</protein>
<comment type="similarity">
    <text evidence="2 12">Belongs to the cytochrome ubiquinol oxidase subunit 1 family.</text>
</comment>
<evidence type="ECO:0000256" key="10">
    <source>
        <dbReference type="ARBA" id="ARBA00023004"/>
    </source>
</evidence>